<dbReference type="GO" id="GO:0003697">
    <property type="term" value="F:single-stranded DNA binding"/>
    <property type="evidence" value="ECO:0007669"/>
    <property type="project" value="InterPro"/>
</dbReference>
<proteinExistence type="predicted"/>
<dbReference type="InterPro" id="IPR012340">
    <property type="entry name" value="NA-bd_OB-fold"/>
</dbReference>
<dbReference type="AlphaFoldDB" id="A0A8C9RKD5"/>
<feature type="compositionally biased region" description="Basic residues" evidence="1">
    <location>
        <begin position="603"/>
        <end position="626"/>
    </location>
</feature>
<name>A0A8C9RKD5_SCLFO</name>
<keyword evidence="3" id="KW-1185">Reference proteome</keyword>
<reference evidence="2" key="3">
    <citation type="submission" date="2025-09" db="UniProtKB">
        <authorList>
            <consortium name="Ensembl"/>
        </authorList>
    </citation>
    <scope>IDENTIFICATION</scope>
</reference>
<dbReference type="Gene3D" id="2.40.50.140">
    <property type="entry name" value="Nucleic acid-binding proteins"/>
    <property type="match status" value="1"/>
</dbReference>
<evidence type="ECO:0000256" key="1">
    <source>
        <dbReference type="SAM" id="MobiDB-lite"/>
    </source>
</evidence>
<dbReference type="GeneTree" id="ENSGT00390000005094"/>
<organism evidence="2 3">
    <name type="scientific">Scleropages formosus</name>
    <name type="common">Asian bonytongue</name>
    <name type="synonym">Osteoglossum formosum</name>
    <dbReference type="NCBI Taxonomy" id="113540"/>
    <lineage>
        <taxon>Eukaryota</taxon>
        <taxon>Metazoa</taxon>
        <taxon>Chordata</taxon>
        <taxon>Craniata</taxon>
        <taxon>Vertebrata</taxon>
        <taxon>Euteleostomi</taxon>
        <taxon>Actinopterygii</taxon>
        <taxon>Neopterygii</taxon>
        <taxon>Teleostei</taxon>
        <taxon>Osteoglossocephala</taxon>
        <taxon>Osteoglossomorpha</taxon>
        <taxon>Osteoglossiformes</taxon>
        <taxon>Osteoglossidae</taxon>
        <taxon>Scleropages</taxon>
    </lineage>
</organism>
<protein>
    <submittedName>
        <fullName evidence="2">RPA1 related single stranded DNA binding protein, X-linked</fullName>
    </submittedName>
</protein>
<dbReference type="PANTHER" id="PTHR14944:SF4">
    <property type="entry name" value="RPA1 RELATED SINGLE STRANDED DNA BINDING PROTEIN, X-LINKED"/>
    <property type="match status" value="1"/>
</dbReference>
<evidence type="ECO:0000313" key="2">
    <source>
        <dbReference type="Ensembl" id="ENSSFOP00015013690.2"/>
    </source>
</evidence>
<dbReference type="InterPro" id="IPR040893">
    <property type="entry name" value="RADX"/>
</dbReference>
<dbReference type="Proteomes" id="UP000694397">
    <property type="component" value="Chromosome 14"/>
</dbReference>
<dbReference type="OrthoDB" id="123282at2759"/>
<gene>
    <name evidence="2" type="primary">RADX</name>
    <name evidence="2" type="synonym">radx</name>
</gene>
<feature type="region of interest" description="Disordered" evidence="1">
    <location>
        <begin position="568"/>
        <end position="675"/>
    </location>
</feature>
<dbReference type="GeneID" id="108930997"/>
<reference evidence="2 3" key="1">
    <citation type="submission" date="2019-04" db="EMBL/GenBank/DDBJ databases">
        <authorList>
            <consortium name="Wellcome Sanger Institute Data Sharing"/>
        </authorList>
    </citation>
    <scope>NUCLEOTIDE SEQUENCE [LARGE SCALE GENOMIC DNA]</scope>
</reference>
<accession>A0A8C9RKD5</accession>
<dbReference type="Ensembl" id="ENSSFOT00015013859.2">
    <property type="protein sequence ID" value="ENSSFOP00015013690.2"/>
    <property type="gene ID" value="ENSSFOG00015008759.2"/>
</dbReference>
<sequence length="858" mass="96333">MLEDGRSSKPSSSDVAHTSPICSAFNRLLAARTHRLRIDHVGVVAVVELQRYLAQLHAAPCNDAVDYSYDVTITDGRCQAKCGLAPHLNSLVQKNMLRTGVDIRVEQCCFVYDEKKLGHAAICIEKVEIVAVPSVILRSIRDVDALPLWSMKDAPGDVTVPQRRDAPIHTSRKHYLSLWNNEDPHGYMWVPQIPPQDVVLDVSKTISVCDLENSFKSVYRHLPLLIRIIHKSRLRFYGKLDTKIDFPYQAYFEVADHSGSISMVLWNALCVQWYHRLNVGAVLYLQNYTVKQSYQNRSRPCLGDPRMRAFSSVEICLNPRDPVAVITVIPPRSVQPQWSLPNVTYHFTTSLELESLPPDSVCDIIGLVTFVGRCERVKNKGSAVPEKYWTYRWVHAVDGTSDVPFILEIFASSQPEIFYGICPMTYLVCTQMRVRREAGTLPYLTSSCETQIFTTGFHKGQPYVTSPKVKSFIQWTKTLKESVVLKKAVIGGNYCYPPSPPVFTQMIASGAAQCPVIGAGELQRELQSLQYRERRRLAIQGQITAVQYVAWPEESQGHSGLTTQEAADLDAGTPQSKAQEAGVPETPADTEPQPSSEVISAIPKRKKKQHQKRGIKRRYLTRAALHKQREALPMTDEFAEEVSSSSEEQNDEEEDGRPKEGVPVPSSEGRLASNRLSASWESRTWEVLKGSLTEHFQWDALQQDSIPRKFTFEEKDYLLRQNNFHPARWTPDELPSDQSGIEFVPVSFNGYFRVTVLGINQKTAIDAVFVPVVSCDDPRSVGLPQDAHNNTLLSCLSSGFISPLSERPPHIDPGEVIQTAAELEAIHVVCLVDLCHLGGEKVEVFINKVYKMTDVTFI</sequence>
<dbReference type="RefSeq" id="XP_018602052.2">
    <property type="nucleotide sequence ID" value="XM_018746536.2"/>
</dbReference>
<evidence type="ECO:0000313" key="3">
    <source>
        <dbReference type="Proteomes" id="UP000694397"/>
    </source>
</evidence>
<dbReference type="Pfam" id="PF17659">
    <property type="entry name" value="RADX"/>
    <property type="match status" value="1"/>
</dbReference>
<dbReference type="PANTHER" id="PTHR14944">
    <property type="entry name" value="RPA-RELATED PROTEIN RADX"/>
    <property type="match status" value="1"/>
</dbReference>
<reference evidence="2" key="2">
    <citation type="submission" date="2025-08" db="UniProtKB">
        <authorList>
            <consortium name="Ensembl"/>
        </authorList>
    </citation>
    <scope>IDENTIFICATION</scope>
</reference>